<dbReference type="PANTHER" id="PTHR34382">
    <property type="entry name" value="PTS SYSTEM N,N'-DIACETYLCHITOBIOSE-SPECIFIC EIIA COMPONENT"/>
    <property type="match status" value="1"/>
</dbReference>
<evidence type="ECO:0000256" key="1">
    <source>
        <dbReference type="ARBA" id="ARBA00022448"/>
    </source>
</evidence>
<evidence type="ECO:0000313" key="9">
    <source>
        <dbReference type="Proteomes" id="UP000286268"/>
    </source>
</evidence>
<keyword evidence="9" id="KW-1185">Reference proteome</keyword>
<reference evidence="8 9" key="1">
    <citation type="submission" date="2018-01" db="EMBL/GenBank/DDBJ databases">
        <title>Genome Sequencing and Assembly of Anaerobacter polyendosporus strain CT4.</title>
        <authorList>
            <person name="Tachaapaikoon C."/>
            <person name="Sutheeworapong S."/>
            <person name="Jenjaroenpun P."/>
            <person name="Wongsurawat T."/>
            <person name="Nookeaw I."/>
            <person name="Cheawchanlertfa P."/>
            <person name="Kosugi A."/>
            <person name="Cheevadhanarak S."/>
            <person name="Ratanakhanokchai K."/>
        </authorList>
    </citation>
    <scope>NUCLEOTIDE SEQUENCE [LARGE SCALE GENOMIC DNA]</scope>
    <source>
        <strain evidence="8 9">CT4</strain>
    </source>
</reference>
<keyword evidence="2" id="KW-0762">Sugar transport</keyword>
<sequence>MEDINSIAFELILYAGNGRSCAMEAIQEAKKGDLERAEELLKEATTELGKAHGFQTKLIQGEANGESNPVNILLIHAQDHLMTAMTVRDLATEIVELYRVR</sequence>
<evidence type="ECO:0000256" key="5">
    <source>
        <dbReference type="PIRSR" id="PIRSR000699-1"/>
    </source>
</evidence>
<evidence type="ECO:0000256" key="6">
    <source>
        <dbReference type="PIRSR" id="PIRSR000699-2"/>
    </source>
</evidence>
<evidence type="ECO:0000256" key="4">
    <source>
        <dbReference type="ARBA" id="ARBA00022683"/>
    </source>
</evidence>
<dbReference type="RefSeq" id="WP_128215230.1">
    <property type="nucleotide sequence ID" value="NZ_CP025746.1"/>
</dbReference>
<accession>A0A3R5R1G0</accession>
<dbReference type="PANTHER" id="PTHR34382:SF7">
    <property type="entry name" value="PTS SYSTEM N,N'-DIACETYLCHITOBIOSE-SPECIFIC EIIA COMPONENT"/>
    <property type="match status" value="1"/>
</dbReference>
<evidence type="ECO:0000256" key="3">
    <source>
        <dbReference type="ARBA" id="ARBA00022679"/>
    </source>
</evidence>
<gene>
    <name evidence="8" type="primary">celC</name>
    <name evidence="8" type="ORF">C1I91_24360</name>
</gene>
<dbReference type="PROSITE" id="PS51095">
    <property type="entry name" value="PTS_EIIA_TYPE_3"/>
    <property type="match status" value="1"/>
</dbReference>
<feature type="binding site" evidence="6">
    <location>
        <position position="79"/>
    </location>
    <ligand>
        <name>Mg(2+)</name>
        <dbReference type="ChEBI" id="CHEBI:18420"/>
        <note>ligand shared between all trimeric partners</note>
    </ligand>
</feature>
<dbReference type="GO" id="GO:0016740">
    <property type="term" value="F:transferase activity"/>
    <property type="evidence" value="ECO:0007669"/>
    <property type="project" value="UniProtKB-KW"/>
</dbReference>
<feature type="active site" description="Tele-phosphohistidine intermediate" evidence="5">
    <location>
        <position position="76"/>
    </location>
</feature>
<evidence type="ECO:0000256" key="7">
    <source>
        <dbReference type="PROSITE-ProRule" id="PRU00418"/>
    </source>
</evidence>
<dbReference type="CDD" id="cd00215">
    <property type="entry name" value="PTS_IIA_lac"/>
    <property type="match status" value="1"/>
</dbReference>
<feature type="modified residue" description="Phosphohistidine; by HPr" evidence="7">
    <location>
        <position position="76"/>
    </location>
</feature>
<dbReference type="AlphaFoldDB" id="A0A3R5R1G0"/>
<dbReference type="EMBL" id="CP025746">
    <property type="protein sequence ID" value="QAA34517.1"/>
    <property type="molecule type" value="Genomic_DNA"/>
</dbReference>
<evidence type="ECO:0000256" key="2">
    <source>
        <dbReference type="ARBA" id="ARBA00022597"/>
    </source>
</evidence>
<dbReference type="Proteomes" id="UP000286268">
    <property type="component" value="Chromosome"/>
</dbReference>
<dbReference type="PIRSF" id="PIRSF000699">
    <property type="entry name" value="PTS_IILac_III"/>
    <property type="match status" value="1"/>
</dbReference>
<proteinExistence type="predicted"/>
<dbReference type="InterPro" id="IPR036542">
    <property type="entry name" value="PTS_IIA_lac/cel_sf"/>
</dbReference>
<keyword evidence="4" id="KW-0598">Phosphotransferase system</keyword>
<comment type="cofactor">
    <cofactor evidence="6">
        <name>Mg(2+)</name>
        <dbReference type="ChEBI" id="CHEBI:18420"/>
    </cofactor>
    <text evidence="6">Binds 1 Mg(2+) ion per trimer.</text>
</comment>
<dbReference type="GO" id="GO:0009401">
    <property type="term" value="P:phosphoenolpyruvate-dependent sugar phosphotransferase system"/>
    <property type="evidence" value="ECO:0007669"/>
    <property type="project" value="UniProtKB-KW"/>
</dbReference>
<keyword evidence="3" id="KW-0808">Transferase</keyword>
<protein>
    <submittedName>
        <fullName evidence="8">PTS cellobiose transporter subunit IIA</fullName>
    </submittedName>
</protein>
<organism evidence="8 9">
    <name type="scientific">Clostridium manihotivorum</name>
    <dbReference type="NCBI Taxonomy" id="2320868"/>
    <lineage>
        <taxon>Bacteria</taxon>
        <taxon>Bacillati</taxon>
        <taxon>Bacillota</taxon>
        <taxon>Clostridia</taxon>
        <taxon>Eubacteriales</taxon>
        <taxon>Clostridiaceae</taxon>
        <taxon>Clostridium</taxon>
    </lineage>
</organism>
<keyword evidence="6" id="KW-0479">Metal-binding</keyword>
<keyword evidence="1" id="KW-0813">Transport</keyword>
<evidence type="ECO:0000313" key="8">
    <source>
        <dbReference type="EMBL" id="QAA34517.1"/>
    </source>
</evidence>
<dbReference type="SUPFAM" id="SSF46973">
    <property type="entry name" value="Enzyme IIa from lactose specific PTS, IIa-lac"/>
    <property type="match status" value="1"/>
</dbReference>
<keyword evidence="6" id="KW-0460">Magnesium</keyword>
<dbReference type="OrthoDB" id="389577at2"/>
<dbReference type="GO" id="GO:0046872">
    <property type="term" value="F:metal ion binding"/>
    <property type="evidence" value="ECO:0007669"/>
    <property type="project" value="UniProtKB-KW"/>
</dbReference>
<name>A0A3R5R1G0_9CLOT</name>
<dbReference type="Gene3D" id="1.20.58.80">
    <property type="entry name" value="Phosphotransferase system, lactose/cellobiose-type IIA subunit"/>
    <property type="match status" value="1"/>
</dbReference>
<dbReference type="KEGG" id="cmah:C1I91_24360"/>
<dbReference type="InterPro" id="IPR003188">
    <property type="entry name" value="PTS_IIA_lac/cel"/>
</dbReference>
<dbReference type="Pfam" id="PF02255">
    <property type="entry name" value="PTS_IIA"/>
    <property type="match status" value="1"/>
</dbReference>